<gene>
    <name evidence="1" type="ORF">BDK63_002934</name>
</gene>
<reference evidence="1 2" key="1">
    <citation type="submission" date="2020-08" db="EMBL/GenBank/DDBJ databases">
        <title>Genomic Encyclopedia of Archaeal and Bacterial Type Strains, Phase II (KMG-II): from individual species to whole genera.</title>
        <authorList>
            <person name="Goeker M."/>
        </authorList>
    </citation>
    <scope>NUCLEOTIDE SEQUENCE [LARGE SCALE GENOMIC DNA]</scope>
    <source>
        <strain evidence="1 2">5AG</strain>
    </source>
</reference>
<comment type="caution">
    <text evidence="1">The sequence shown here is derived from an EMBL/GenBank/DDBJ whole genome shotgun (WGS) entry which is preliminary data.</text>
</comment>
<proteinExistence type="predicted"/>
<dbReference type="RefSeq" id="WP_183333228.1">
    <property type="nucleotide sequence ID" value="NZ_JACHZF010000023.1"/>
</dbReference>
<protein>
    <recommendedName>
        <fullName evidence="3">Antibiotic ABC transporter</fullName>
    </recommendedName>
</protein>
<dbReference type="Proteomes" id="UP000553442">
    <property type="component" value="Unassembled WGS sequence"/>
</dbReference>
<evidence type="ECO:0008006" key="3">
    <source>
        <dbReference type="Google" id="ProtNLM"/>
    </source>
</evidence>
<dbReference type="AlphaFoldDB" id="A0A7W5K4Z3"/>
<evidence type="ECO:0000313" key="2">
    <source>
        <dbReference type="Proteomes" id="UP000553442"/>
    </source>
</evidence>
<accession>A0A7W5K4Z3</accession>
<name>A0A7W5K4Z3_9GAMM</name>
<sequence>MKNNPMDMMFAWMKIATSYNMMMLSAGEVIARRAMMMASGAMTGPEAMGMMMEKATIFATASERASVAAARGADPAQITAAALKPYSTKTRTNARKLRG</sequence>
<keyword evidence="2" id="KW-1185">Reference proteome</keyword>
<organism evidence="1 2">
    <name type="scientific">Halomonas campaniensis</name>
    <dbReference type="NCBI Taxonomy" id="213554"/>
    <lineage>
        <taxon>Bacteria</taxon>
        <taxon>Pseudomonadati</taxon>
        <taxon>Pseudomonadota</taxon>
        <taxon>Gammaproteobacteria</taxon>
        <taxon>Oceanospirillales</taxon>
        <taxon>Halomonadaceae</taxon>
        <taxon>Halomonas</taxon>
    </lineage>
</organism>
<evidence type="ECO:0000313" key="1">
    <source>
        <dbReference type="EMBL" id="MBB3332041.1"/>
    </source>
</evidence>
<dbReference type="EMBL" id="JACHZF010000023">
    <property type="protein sequence ID" value="MBB3332041.1"/>
    <property type="molecule type" value="Genomic_DNA"/>
</dbReference>